<dbReference type="InterPro" id="IPR010466">
    <property type="entry name" value="DUF1058"/>
</dbReference>
<proteinExistence type="predicted"/>
<evidence type="ECO:0000259" key="1">
    <source>
        <dbReference type="SMART" id="SM00287"/>
    </source>
</evidence>
<reference evidence="2" key="1">
    <citation type="submission" date="2018-06" db="EMBL/GenBank/DDBJ databases">
        <authorList>
            <person name="Zhirakovskaya E."/>
        </authorList>
    </citation>
    <scope>NUCLEOTIDE SEQUENCE</scope>
</reference>
<organism evidence="2">
    <name type="scientific">hydrothermal vent metagenome</name>
    <dbReference type="NCBI Taxonomy" id="652676"/>
    <lineage>
        <taxon>unclassified sequences</taxon>
        <taxon>metagenomes</taxon>
        <taxon>ecological metagenomes</taxon>
    </lineage>
</organism>
<dbReference type="InterPro" id="IPR052354">
    <property type="entry name" value="Cell_Wall_Dynamics_Protein"/>
</dbReference>
<name>A0A3B0T337_9ZZZZ</name>
<dbReference type="SMART" id="SM00287">
    <property type="entry name" value="SH3b"/>
    <property type="match status" value="2"/>
</dbReference>
<dbReference type="InterPro" id="IPR003646">
    <property type="entry name" value="SH3-like_bac-type"/>
</dbReference>
<feature type="domain" description="SH3b" evidence="1">
    <location>
        <begin position="60"/>
        <end position="124"/>
    </location>
</feature>
<dbReference type="PANTHER" id="PTHR34408:SF1">
    <property type="entry name" value="GLYCOSYL HYDROLASE FAMILY 19 DOMAIN-CONTAINING PROTEIN HI_1415"/>
    <property type="match status" value="1"/>
</dbReference>
<dbReference type="AlphaFoldDB" id="A0A3B0T337"/>
<evidence type="ECO:0000313" key="2">
    <source>
        <dbReference type="EMBL" id="VAW13161.1"/>
    </source>
</evidence>
<dbReference type="PANTHER" id="PTHR34408">
    <property type="entry name" value="FAMILY PROTEIN, PUTATIVE-RELATED"/>
    <property type="match status" value="1"/>
</dbReference>
<accession>A0A3B0T337</accession>
<gene>
    <name evidence="2" type="ORF">MNBD_ALPHA09-302</name>
</gene>
<dbReference type="Gene3D" id="2.30.30.40">
    <property type="entry name" value="SH3 Domains"/>
    <property type="match status" value="2"/>
</dbReference>
<dbReference type="EMBL" id="UOEM01000059">
    <property type="protein sequence ID" value="VAW13161.1"/>
    <property type="molecule type" value="Genomic_DNA"/>
</dbReference>
<sequence length="196" mass="21136">MSRFLRFSLVSVLFFGVAGAIYAAVEIQPHGGGSRAATPNGTLSGQSTAGISRYSGLPLPRFVSLKTSKVNVRRGPSRQHPIAWSFIKKGMPIEIISESDNWRMVRDSEGSEGWIFQGLLSGARSVVVAPWDGAGLHDLRKRPDAGSAVVARFEAGVVAKVKNCNGVWCQVESGGYDGWISQNEVWGVYPGELVED</sequence>
<feature type="domain" description="SH3b" evidence="1">
    <location>
        <begin position="125"/>
        <end position="189"/>
    </location>
</feature>
<protein>
    <recommendedName>
        <fullName evidence="1">SH3b domain-containing protein</fullName>
    </recommendedName>
</protein>
<dbReference type="Pfam" id="PF06347">
    <property type="entry name" value="SH3_4"/>
    <property type="match status" value="2"/>
</dbReference>